<evidence type="ECO:0000256" key="1">
    <source>
        <dbReference type="ARBA" id="ARBA00022649"/>
    </source>
</evidence>
<dbReference type="Pfam" id="PF07362">
    <property type="entry name" value="CcdA"/>
    <property type="match status" value="1"/>
</dbReference>
<keyword evidence="1" id="KW-1277">Toxin-antitoxin system</keyword>
<evidence type="ECO:0000313" key="3">
    <source>
        <dbReference type="Proteomes" id="UP000553963"/>
    </source>
</evidence>
<accession>A0A840AV09</accession>
<proteinExistence type="predicted"/>
<dbReference type="Proteomes" id="UP000553963">
    <property type="component" value="Unassembled WGS sequence"/>
</dbReference>
<gene>
    <name evidence="2" type="ORF">GGR25_003951</name>
</gene>
<name>A0A840AV09_9HYPH</name>
<dbReference type="RefSeq" id="WP_183400545.1">
    <property type="nucleotide sequence ID" value="NZ_JACIDS010000005.1"/>
</dbReference>
<organism evidence="2 3">
    <name type="scientific">Kaistia hirudinis</name>
    <dbReference type="NCBI Taxonomy" id="1293440"/>
    <lineage>
        <taxon>Bacteria</taxon>
        <taxon>Pseudomonadati</taxon>
        <taxon>Pseudomonadota</taxon>
        <taxon>Alphaproteobacteria</taxon>
        <taxon>Hyphomicrobiales</taxon>
        <taxon>Kaistiaceae</taxon>
        <taxon>Kaistia</taxon>
    </lineage>
</organism>
<protein>
    <submittedName>
        <fullName evidence="2">Antitoxin CcdA</fullName>
    </submittedName>
</protein>
<evidence type="ECO:0000313" key="2">
    <source>
        <dbReference type="EMBL" id="MBB3932887.1"/>
    </source>
</evidence>
<reference evidence="2 3" key="1">
    <citation type="submission" date="2020-08" db="EMBL/GenBank/DDBJ databases">
        <title>Genomic Encyclopedia of Type Strains, Phase IV (KMG-IV): sequencing the most valuable type-strain genomes for metagenomic binning, comparative biology and taxonomic classification.</title>
        <authorList>
            <person name="Goeker M."/>
        </authorList>
    </citation>
    <scope>NUCLEOTIDE SEQUENCE [LARGE SCALE GENOMIC DNA]</scope>
    <source>
        <strain evidence="2 3">DSM 25966</strain>
    </source>
</reference>
<keyword evidence="3" id="KW-1185">Reference proteome</keyword>
<sequence>MANAAARAERRKSAPGKRAVNVSVRADLVDEAKALGTNMSAVLERALEAEHRQRRAERWREANREAIDEANAELERNGLWSDGLRLF</sequence>
<dbReference type="AlphaFoldDB" id="A0A840AV09"/>
<dbReference type="InterPro" id="IPR009956">
    <property type="entry name" value="Post-segregation_anti-tox_CcdA"/>
</dbReference>
<dbReference type="EMBL" id="JACIDS010000005">
    <property type="protein sequence ID" value="MBB3932887.1"/>
    <property type="molecule type" value="Genomic_DNA"/>
</dbReference>
<comment type="caution">
    <text evidence="2">The sequence shown here is derived from an EMBL/GenBank/DDBJ whole genome shotgun (WGS) entry which is preliminary data.</text>
</comment>